<dbReference type="InterPro" id="IPR043461">
    <property type="entry name" value="LpxH-like"/>
</dbReference>
<keyword evidence="6" id="KW-0464">Manganese</keyword>
<evidence type="ECO:0000256" key="5">
    <source>
        <dbReference type="ARBA" id="ARBA00023136"/>
    </source>
</evidence>
<protein>
    <submittedName>
        <fullName evidence="8">UDP-2,3-diacylglucosamine hydrolase</fullName>
    </submittedName>
</protein>
<evidence type="ECO:0000256" key="4">
    <source>
        <dbReference type="ARBA" id="ARBA00022801"/>
    </source>
</evidence>
<dbReference type="InterPro" id="IPR004843">
    <property type="entry name" value="Calcineurin-like_PHP"/>
</dbReference>
<reference evidence="8 9" key="1">
    <citation type="submission" date="2016-03" db="EMBL/GenBank/DDBJ databases">
        <title>Speciation and ecological success in dimly lit waters: horizontal gene transfer in a green sulfur bacteria bloom unveiled by metagenomic assembly.</title>
        <authorList>
            <person name="Llorens-Mares T."/>
            <person name="Liu Z."/>
            <person name="Allen L.Z."/>
            <person name="Rusch D.B."/>
            <person name="Craig M.T."/>
            <person name="Dupont C.L."/>
            <person name="Bryant D.A."/>
            <person name="Casamayor E.O."/>
        </authorList>
    </citation>
    <scope>NUCLEOTIDE SEQUENCE [LARGE SCALE GENOMIC DNA]</scope>
    <source>
        <strain evidence="8">CIII</strain>
    </source>
</reference>
<evidence type="ECO:0000256" key="1">
    <source>
        <dbReference type="ARBA" id="ARBA00022475"/>
    </source>
</evidence>
<accession>A0A165L3N5</accession>
<keyword evidence="2" id="KW-0997">Cell inner membrane</keyword>
<dbReference type="Gene3D" id="3.60.21.10">
    <property type="match status" value="1"/>
</dbReference>
<dbReference type="RefSeq" id="WP_303682380.1">
    <property type="nucleotide sequence ID" value="NZ_LVWG01000036.1"/>
</dbReference>
<dbReference type="GO" id="GO:0016020">
    <property type="term" value="C:membrane"/>
    <property type="evidence" value="ECO:0007669"/>
    <property type="project" value="GOC"/>
</dbReference>
<proteinExistence type="predicted"/>
<dbReference type="GO" id="GO:0046872">
    <property type="term" value="F:metal ion binding"/>
    <property type="evidence" value="ECO:0007669"/>
    <property type="project" value="UniProtKB-KW"/>
</dbReference>
<comment type="caution">
    <text evidence="8">The sequence shown here is derived from an EMBL/GenBank/DDBJ whole genome shotgun (WGS) entry which is preliminary data.</text>
</comment>
<evidence type="ECO:0000256" key="6">
    <source>
        <dbReference type="ARBA" id="ARBA00023211"/>
    </source>
</evidence>
<keyword evidence="4 8" id="KW-0378">Hydrolase</keyword>
<dbReference type="SUPFAM" id="SSF56300">
    <property type="entry name" value="Metallo-dependent phosphatases"/>
    <property type="match status" value="1"/>
</dbReference>
<dbReference type="GO" id="GO:0009245">
    <property type="term" value="P:lipid A biosynthetic process"/>
    <property type="evidence" value="ECO:0007669"/>
    <property type="project" value="TreeGrafter"/>
</dbReference>
<dbReference type="CDD" id="cd07398">
    <property type="entry name" value="MPP_YbbF-LpxH"/>
    <property type="match status" value="1"/>
</dbReference>
<dbReference type="AlphaFoldDB" id="A0A165L3N5"/>
<dbReference type="Proteomes" id="UP000076481">
    <property type="component" value="Unassembled WGS sequence"/>
</dbReference>
<dbReference type="PANTHER" id="PTHR34990:SF1">
    <property type="entry name" value="UDP-2,3-DIACYLGLUCOSAMINE HYDROLASE"/>
    <property type="match status" value="1"/>
</dbReference>
<dbReference type="GO" id="GO:0008758">
    <property type="term" value="F:UDP-2,3-diacylglucosamine hydrolase activity"/>
    <property type="evidence" value="ECO:0007669"/>
    <property type="project" value="TreeGrafter"/>
</dbReference>
<evidence type="ECO:0000256" key="2">
    <source>
        <dbReference type="ARBA" id="ARBA00022519"/>
    </source>
</evidence>
<feature type="domain" description="Calcineurin-like phosphoesterase" evidence="7">
    <location>
        <begin position="5"/>
        <end position="204"/>
    </location>
</feature>
<evidence type="ECO:0000256" key="3">
    <source>
        <dbReference type="ARBA" id="ARBA00022723"/>
    </source>
</evidence>
<evidence type="ECO:0000313" key="9">
    <source>
        <dbReference type="Proteomes" id="UP000076481"/>
    </source>
</evidence>
<dbReference type="EMBL" id="LVWG01000036">
    <property type="protein sequence ID" value="KZK73534.1"/>
    <property type="molecule type" value="Genomic_DNA"/>
</dbReference>
<keyword evidence="3" id="KW-0479">Metal-binding</keyword>
<organism evidence="8 9">
    <name type="scientific">Pelodictyon luteolum</name>
    <dbReference type="NCBI Taxonomy" id="1100"/>
    <lineage>
        <taxon>Bacteria</taxon>
        <taxon>Pseudomonadati</taxon>
        <taxon>Chlorobiota</taxon>
        <taxon>Chlorobiia</taxon>
        <taxon>Chlorobiales</taxon>
        <taxon>Chlorobiaceae</taxon>
        <taxon>Chlorobium/Pelodictyon group</taxon>
        <taxon>Pelodictyon</taxon>
    </lineage>
</organism>
<keyword evidence="1" id="KW-1003">Cell membrane</keyword>
<name>A0A165L3N5_PELLU</name>
<keyword evidence="5" id="KW-0472">Membrane</keyword>
<sequence length="242" mass="27873">MPVLYFISDIHLGLQEEPEERRKLDALSRLFAEIRRTGGSLYMLGDVFDYWMEFSSVVPKGFTGFFCLLSELVRAGIDVTYLAGNHDFHLGTFFDRELGVKTRYGTYEFDADGRHFTVAHGDGLGEGDLSYRLFAKFVRNPFNLGLLTGFHPDLAIWLMKWLSRLSRKHKPGNRVMETDRLLDFARMLVKERSVDYFLCGHNHVEGVHELEGGARYLNLGSWIDGHFPYAVYMDGLMQLKEL</sequence>
<gene>
    <name evidence="8" type="ORF">A3K90_01400</name>
</gene>
<dbReference type="InterPro" id="IPR029052">
    <property type="entry name" value="Metallo-depent_PP-like"/>
</dbReference>
<evidence type="ECO:0000259" key="7">
    <source>
        <dbReference type="Pfam" id="PF00149"/>
    </source>
</evidence>
<dbReference type="Pfam" id="PF00149">
    <property type="entry name" value="Metallophos"/>
    <property type="match status" value="1"/>
</dbReference>
<evidence type="ECO:0000313" key="8">
    <source>
        <dbReference type="EMBL" id="KZK73534.1"/>
    </source>
</evidence>
<dbReference type="PANTHER" id="PTHR34990">
    <property type="entry name" value="UDP-2,3-DIACYLGLUCOSAMINE HYDROLASE-RELATED"/>
    <property type="match status" value="1"/>
</dbReference>